<dbReference type="PRINTS" id="PR01035">
    <property type="entry name" value="TCRTETA"/>
</dbReference>
<dbReference type="PANTHER" id="PTHR23504">
    <property type="entry name" value="MAJOR FACILITATOR SUPERFAMILY DOMAIN-CONTAINING PROTEIN 10"/>
    <property type="match status" value="1"/>
</dbReference>
<feature type="transmembrane region" description="Helical" evidence="6">
    <location>
        <begin position="93"/>
        <end position="112"/>
    </location>
</feature>
<keyword evidence="9" id="KW-1185">Reference proteome</keyword>
<feature type="transmembrane region" description="Helical" evidence="6">
    <location>
        <begin position="118"/>
        <end position="138"/>
    </location>
</feature>
<dbReference type="InterPro" id="IPR036259">
    <property type="entry name" value="MFS_trans_sf"/>
</dbReference>
<evidence type="ECO:0000256" key="4">
    <source>
        <dbReference type="ARBA" id="ARBA00022989"/>
    </source>
</evidence>
<feature type="transmembrane region" description="Helical" evidence="6">
    <location>
        <begin position="61"/>
        <end position="81"/>
    </location>
</feature>
<feature type="transmembrane region" description="Helical" evidence="6">
    <location>
        <begin position="311"/>
        <end position="330"/>
    </location>
</feature>
<dbReference type="Pfam" id="PF07690">
    <property type="entry name" value="MFS_1"/>
    <property type="match status" value="1"/>
</dbReference>
<feature type="transmembrane region" description="Helical" evidence="6">
    <location>
        <begin position="12"/>
        <end position="41"/>
    </location>
</feature>
<comment type="subcellular location">
    <subcellularLocation>
        <location evidence="1">Membrane</location>
        <topology evidence="1">Multi-pass membrane protein</topology>
    </subcellularLocation>
</comment>
<dbReference type="InterPro" id="IPR020846">
    <property type="entry name" value="MFS_dom"/>
</dbReference>
<dbReference type="PROSITE" id="PS50850">
    <property type="entry name" value="MFS"/>
    <property type="match status" value="1"/>
</dbReference>
<dbReference type="SUPFAM" id="SSF103473">
    <property type="entry name" value="MFS general substrate transporter"/>
    <property type="match status" value="1"/>
</dbReference>
<reference evidence="8" key="1">
    <citation type="submission" date="2021-09" db="EMBL/GenBank/DDBJ databases">
        <authorList>
            <consortium name="AG Swart"/>
            <person name="Singh M."/>
            <person name="Singh A."/>
            <person name="Seah K."/>
            <person name="Emmerich C."/>
        </authorList>
    </citation>
    <scope>NUCLEOTIDE SEQUENCE</scope>
    <source>
        <strain evidence="8">ATCC30299</strain>
    </source>
</reference>
<evidence type="ECO:0000256" key="3">
    <source>
        <dbReference type="ARBA" id="ARBA00022692"/>
    </source>
</evidence>
<feature type="transmembrane region" description="Helical" evidence="6">
    <location>
        <begin position="384"/>
        <end position="402"/>
    </location>
</feature>
<dbReference type="Proteomes" id="UP001162131">
    <property type="component" value="Unassembled WGS sequence"/>
</dbReference>
<dbReference type="InterPro" id="IPR001958">
    <property type="entry name" value="Tet-R_TetA/multi-R_MdtG-like"/>
</dbReference>
<evidence type="ECO:0000313" key="9">
    <source>
        <dbReference type="Proteomes" id="UP001162131"/>
    </source>
</evidence>
<keyword evidence="4 6" id="KW-1133">Transmembrane helix</keyword>
<evidence type="ECO:0000256" key="6">
    <source>
        <dbReference type="SAM" id="Phobius"/>
    </source>
</evidence>
<keyword evidence="5 6" id="KW-0472">Membrane</keyword>
<name>A0AAU9IG08_9CILI</name>
<evidence type="ECO:0000259" key="7">
    <source>
        <dbReference type="PROSITE" id="PS50850"/>
    </source>
</evidence>
<evidence type="ECO:0000256" key="5">
    <source>
        <dbReference type="ARBA" id="ARBA00023136"/>
    </source>
</evidence>
<dbReference type="EMBL" id="CAJZBQ010000009">
    <property type="protein sequence ID" value="CAG9312750.1"/>
    <property type="molecule type" value="Genomic_DNA"/>
</dbReference>
<evidence type="ECO:0000313" key="8">
    <source>
        <dbReference type="EMBL" id="CAG9312750.1"/>
    </source>
</evidence>
<gene>
    <name evidence="8" type="ORF">BSTOLATCC_MIC7546</name>
</gene>
<sequence length="457" mass="49748">MEDPKKSATPLPFLKSFVVLLTVFVEAMFNSMLYPFVAYMVADFFYWLDRDDKETDSIVSFYAGLVASCFSLAQFLSSPIWGRVSDKIGRRPVLLIGMIGNVATAPLFGLAPNYTWAIIFRSISGLVNGNTGVAKAYATEITDDTNSAKLFSYLGFSWGIGVMLGPILGGGLSRISDKIPSIFSPDGFWGDYPYFLPMLTSSFISLIGFIIGYFVLTETNRKVKVLKSPWLLTKNSNFLTCTTIYAVSGLSFLSFQEVFPFWCRALKANGGLGWDSEGDIGLIQSSGGISVIIFQLFIVPAASNVYGILSVLKTAWIICVPVFIIIPNIYELDGVALWLTVVPLYVTFAAIQTCVLTAIGIGVNNSVDSDLLGTANGFAQSAVSLLRFIGPAMAGSIFGWSLNNDLGYPLNSHLIFTLVALFGLLCIGLLYTLDDSINKRKQLSSVLLPLIDKDKPS</sequence>
<dbReference type="PANTHER" id="PTHR23504:SF15">
    <property type="entry name" value="MAJOR FACILITATOR SUPERFAMILY (MFS) PROFILE DOMAIN-CONTAINING PROTEIN"/>
    <property type="match status" value="1"/>
</dbReference>
<evidence type="ECO:0000256" key="2">
    <source>
        <dbReference type="ARBA" id="ARBA00022448"/>
    </source>
</evidence>
<feature type="transmembrane region" description="Helical" evidence="6">
    <location>
        <begin position="414"/>
        <end position="433"/>
    </location>
</feature>
<dbReference type="GO" id="GO:0016020">
    <property type="term" value="C:membrane"/>
    <property type="evidence" value="ECO:0007669"/>
    <property type="project" value="UniProtKB-SubCell"/>
</dbReference>
<organism evidence="8 9">
    <name type="scientific">Blepharisma stoltei</name>
    <dbReference type="NCBI Taxonomy" id="1481888"/>
    <lineage>
        <taxon>Eukaryota</taxon>
        <taxon>Sar</taxon>
        <taxon>Alveolata</taxon>
        <taxon>Ciliophora</taxon>
        <taxon>Postciliodesmatophora</taxon>
        <taxon>Heterotrichea</taxon>
        <taxon>Heterotrichida</taxon>
        <taxon>Blepharismidae</taxon>
        <taxon>Blepharisma</taxon>
    </lineage>
</organism>
<dbReference type="InterPro" id="IPR011701">
    <property type="entry name" value="MFS"/>
</dbReference>
<dbReference type="Gene3D" id="1.20.1250.20">
    <property type="entry name" value="MFS general substrate transporter like domains"/>
    <property type="match status" value="1"/>
</dbReference>
<feature type="domain" description="Major facilitator superfamily (MFS) profile" evidence="7">
    <location>
        <begin position="15"/>
        <end position="435"/>
    </location>
</feature>
<accession>A0AAU9IG08</accession>
<evidence type="ECO:0000256" key="1">
    <source>
        <dbReference type="ARBA" id="ARBA00004141"/>
    </source>
</evidence>
<dbReference type="GO" id="GO:0022857">
    <property type="term" value="F:transmembrane transporter activity"/>
    <property type="evidence" value="ECO:0007669"/>
    <property type="project" value="InterPro"/>
</dbReference>
<proteinExistence type="predicted"/>
<feature type="transmembrane region" description="Helical" evidence="6">
    <location>
        <begin position="237"/>
        <end position="262"/>
    </location>
</feature>
<feature type="transmembrane region" description="Helical" evidence="6">
    <location>
        <begin position="192"/>
        <end position="216"/>
    </location>
</feature>
<dbReference type="AlphaFoldDB" id="A0AAU9IG08"/>
<feature type="transmembrane region" description="Helical" evidence="6">
    <location>
        <begin position="150"/>
        <end position="172"/>
    </location>
</feature>
<dbReference type="CDD" id="cd17330">
    <property type="entry name" value="MFS_SLC46_TetA_like"/>
    <property type="match status" value="1"/>
</dbReference>
<keyword evidence="2" id="KW-0813">Transport</keyword>
<feature type="transmembrane region" description="Helical" evidence="6">
    <location>
        <begin position="336"/>
        <end position="363"/>
    </location>
</feature>
<comment type="caution">
    <text evidence="8">The sequence shown here is derived from an EMBL/GenBank/DDBJ whole genome shotgun (WGS) entry which is preliminary data.</text>
</comment>
<feature type="transmembrane region" description="Helical" evidence="6">
    <location>
        <begin position="282"/>
        <end position="299"/>
    </location>
</feature>
<protein>
    <recommendedName>
        <fullName evidence="7">Major facilitator superfamily (MFS) profile domain-containing protein</fullName>
    </recommendedName>
</protein>
<keyword evidence="3 6" id="KW-0812">Transmembrane</keyword>